<dbReference type="PANTHER" id="PTHR32305:SF15">
    <property type="entry name" value="PROTEIN RHSA-RELATED"/>
    <property type="match status" value="1"/>
</dbReference>
<feature type="region of interest" description="Disordered" evidence="2">
    <location>
        <begin position="117"/>
        <end position="170"/>
    </location>
</feature>
<keyword evidence="6" id="KW-1185">Reference proteome</keyword>
<dbReference type="NCBIfam" id="TIGR03696">
    <property type="entry name" value="Rhs_assc_core"/>
    <property type="match status" value="1"/>
</dbReference>
<dbReference type="InterPro" id="IPR045351">
    <property type="entry name" value="DUF6531"/>
</dbReference>
<evidence type="ECO:0000256" key="1">
    <source>
        <dbReference type="ARBA" id="ARBA00022737"/>
    </source>
</evidence>
<dbReference type="InterPro" id="IPR056823">
    <property type="entry name" value="TEN-like_YD-shell"/>
</dbReference>
<dbReference type="NCBIfam" id="TIGR01643">
    <property type="entry name" value="YD_repeat_2x"/>
    <property type="match status" value="14"/>
</dbReference>
<evidence type="ECO:0000259" key="4">
    <source>
        <dbReference type="Pfam" id="PF25023"/>
    </source>
</evidence>
<dbReference type="OrthoDB" id="5150353at2"/>
<dbReference type="Gene3D" id="2.180.10.10">
    <property type="entry name" value="RHS repeat-associated core"/>
    <property type="match status" value="6"/>
</dbReference>
<dbReference type="InterPro" id="IPR006530">
    <property type="entry name" value="YD"/>
</dbReference>
<comment type="caution">
    <text evidence="5">The sequence shown here is derived from an EMBL/GenBank/DDBJ whole genome shotgun (WGS) entry which is preliminary data.</text>
</comment>
<proteinExistence type="predicted"/>
<organism evidence="5 6">
    <name type="scientific">Klugiella xanthotipulae</name>
    <dbReference type="NCBI Taxonomy" id="244735"/>
    <lineage>
        <taxon>Bacteria</taxon>
        <taxon>Bacillati</taxon>
        <taxon>Actinomycetota</taxon>
        <taxon>Actinomycetes</taxon>
        <taxon>Micrococcales</taxon>
        <taxon>Microbacteriaceae</taxon>
        <taxon>Klugiella</taxon>
    </lineage>
</organism>
<feature type="domain" description="Teneurin-like YD-shell" evidence="4">
    <location>
        <begin position="678"/>
        <end position="844"/>
    </location>
</feature>
<dbReference type="InterPro" id="IPR022385">
    <property type="entry name" value="Rhs_assc_core"/>
</dbReference>
<dbReference type="Pfam" id="PF20148">
    <property type="entry name" value="DUF6531"/>
    <property type="match status" value="1"/>
</dbReference>
<dbReference type="EMBL" id="VFPN01000002">
    <property type="protein sequence ID" value="TQM63542.1"/>
    <property type="molecule type" value="Genomic_DNA"/>
</dbReference>
<dbReference type="PANTHER" id="PTHR32305">
    <property type="match status" value="1"/>
</dbReference>
<gene>
    <name evidence="5" type="ORF">FB466_1808</name>
</gene>
<evidence type="ECO:0000313" key="5">
    <source>
        <dbReference type="EMBL" id="TQM63542.1"/>
    </source>
</evidence>
<dbReference type="InterPro" id="IPR031325">
    <property type="entry name" value="RHS_repeat"/>
</dbReference>
<dbReference type="RefSeq" id="WP_141917679.1">
    <property type="nucleotide sequence ID" value="NZ_BAAAYS010000011.1"/>
</dbReference>
<feature type="compositionally biased region" description="Basic and acidic residues" evidence="2">
    <location>
        <begin position="126"/>
        <end position="138"/>
    </location>
</feature>
<dbReference type="InterPro" id="IPR050708">
    <property type="entry name" value="T6SS_VgrG/RHS"/>
</dbReference>
<keyword evidence="1" id="KW-0677">Repeat</keyword>
<evidence type="ECO:0000259" key="3">
    <source>
        <dbReference type="Pfam" id="PF20148"/>
    </source>
</evidence>
<dbReference type="SUPFAM" id="SSF69304">
    <property type="entry name" value="Tricorn protease N-terminal domain"/>
    <property type="match status" value="2"/>
</dbReference>
<accession>A0A543HYX4</accession>
<feature type="domain" description="DUF6531" evidence="3">
    <location>
        <begin position="288"/>
        <end position="360"/>
    </location>
</feature>
<evidence type="ECO:0000256" key="2">
    <source>
        <dbReference type="SAM" id="MobiDB-lite"/>
    </source>
</evidence>
<name>A0A543HYX4_9MICO</name>
<sequence length="1843" mass="194956">MSDMHGSSPLVYNYNTADGVVAAFTNAATTLEGQAASRASYVSTGKQDFQGYFSDLFTTNASTAATDATRLAESLRVVATYAQELRTAAEEEDARRRRAREWKERQDSRNVFEVIGDAFTGGEDAPTEKAAPEPRHDAPAPAAGTRDTPQPTSGGGSGGGTSSARPSNLRSFATGISGLDELLSTAPGTLRGKLADFAAQCKWGTLDGSGVVTAYERWLAANANDRRWATTLADAFAAAGGEGNVSWVSNAALGSALAGAGVDASRSSLQIDPPTAFGAPPTTGFSMDPVNTSTGNFIEPEGDLRCIGGSASLALSRMYNSLNPAAGLFGPGWSSALESQVTLTDEGASWRMDDGREVHFPREGAGWGRGAGENFWLSREAGTRVSPFVNPDGGAVLVVRNNVGLWWAYTPGGVWLGSGSESGTAVRSVRNEAGVITRLEHERGRFIAVEYGDGRVVVARASDGRRVEYVYDDSGRLVEVHSPTGVRTYRWNDAGLIEAVVGASGVVEALNEYDDSGRVTLQVSPHGRRVRFAYLPGRVTVVSDEDGSRSNSWIADAKGRLVGVLDSDDNRQSMSYDGHGNLVSSIARDGGVTVHAYDARGRRVRTVTPEGADITYGWDDLDRVTTVITESGSVVDYEYSGDGRNPSVILDPLGGRTELTWAGSLLTRVVDPVGVSVSFSYDEHGDVLATTNHNGDSARIVRDQAGRPVQAVTPGGSVTRFTYDAAGVLASREGPDGALWRFEHDSAGRVSAIVDPLGARTEMEYGPTGDLTRTTDALGRVIERSFDDLGNVSGVVLPDGARWGFAHDALSRVTAITDPGGNDWTREYGPNGMLSAVVDPTGVRMEASTDRAAGTGALTDAFASLSFQFDEYGRPSRIESADGSAELATYDAAGHPVEMLDGEGGLTRLERDVAGKVIRVTSPMGAVTVFEYDGCGRPWKTIDPLGAVTTLSYNADSRVQSRTLPTGEVESYTYDVAGRLVSRVVPGRGVARYAYDKVGRLTHSQDTFYGTRRFRYNLAGELVQVVNGVGGKTDYEYDARGRLVRITDPVGGVTTRTYTETDKVDSVTDPLERVTTATYDAAGRQLSQTDADGHTTSWTYDAGGRQDTVSIDGRLVSTVSRDVTRRRVAFTDHTRANDQPVEHMLEYNRRGQLIRRTRGDAEMRWEYDADGRRVAFTDHTGTQTSYSHDAAGRVTSVANPQVGEAFFAYDAAGRPTRSRAGDLAQTWEYTDGWLTTHTRTGADGADVTLIGRDNTGRVTSVTHDATTTYHYDDAGQLVETTTDNGTARASWTYDAGGRLLTERGVEGTERHYTYDAAGQLLSVTNGKTTSTYSYDGSGRRTRETRTDGSGCDYAWDPRGYLTRITATDNTGSTASLHDLWVDATGELASITATTPESDSSARVPVWWDTASVYPTLVGAGDTQILPLVGGVTGIGDTWTTPGWRATRATDTADPWATIGAAGMPAVPTAGTSPAGGDPLVGLLPAGVDLTASGGLSVGGLEWLGARTYDPTTRGFLSVDPLEPVTGAGWSGNPYAYAGNNPVGLTDPTGLRPVTDEELAAYNNANNGAFAAAGEWLGDNWEYLAGGAMVIAGGVLIATGVGGPLGGALLGAGVDAIIQKATTGSVDWGQVAISGVFGMVGGGIGAQIAGQVGEAVGSTAYAFLTGPGPHTLEGAAASLGTGLAMTVLPGGLGRVLPPAATRPLGDLPTTPSSSGRTTFYTAQDAHDAARLHSGGEPWPTAPHRAHFGPGVYAWGTYDDAAAYAGRRPDRDVLSFSVDNETLSNFNQAHISQMSDEQSGGFMERYSQLWDGNPDHGLDYITRPTDSMTEHYFSSDVMGALRFDR</sequence>
<dbReference type="Pfam" id="PF05593">
    <property type="entry name" value="RHS_repeat"/>
    <property type="match status" value="7"/>
</dbReference>
<reference evidence="5 6" key="1">
    <citation type="submission" date="2019-06" db="EMBL/GenBank/DDBJ databases">
        <title>Sequencing the genomes of 1000 actinobacteria strains.</title>
        <authorList>
            <person name="Klenk H.-P."/>
        </authorList>
    </citation>
    <scope>NUCLEOTIDE SEQUENCE [LARGE SCALE GENOMIC DNA]</scope>
    <source>
        <strain evidence="5 6">DSM 18031</strain>
    </source>
</reference>
<dbReference type="Proteomes" id="UP000318331">
    <property type="component" value="Unassembled WGS sequence"/>
</dbReference>
<feature type="domain" description="Teneurin-like YD-shell" evidence="4">
    <location>
        <begin position="862"/>
        <end position="998"/>
    </location>
</feature>
<protein>
    <submittedName>
        <fullName evidence="5">RHS repeat-associated protein</fullName>
    </submittedName>
</protein>
<dbReference type="Pfam" id="PF25023">
    <property type="entry name" value="TEN_YD-shell"/>
    <property type="match status" value="2"/>
</dbReference>
<evidence type="ECO:0000313" key="6">
    <source>
        <dbReference type="Proteomes" id="UP000318331"/>
    </source>
</evidence>